<gene>
    <name evidence="2" type="ORF">SAMN00768000_2550</name>
</gene>
<evidence type="ECO:0000259" key="1">
    <source>
        <dbReference type="Pfam" id="PF25198"/>
    </source>
</evidence>
<dbReference type="Pfam" id="PF25198">
    <property type="entry name" value="Spore_GerAC_N"/>
    <property type="match status" value="1"/>
</dbReference>
<dbReference type="Proteomes" id="UP000192660">
    <property type="component" value="Unassembled WGS sequence"/>
</dbReference>
<feature type="domain" description="Spore germination protein N-terminal" evidence="1">
    <location>
        <begin position="28"/>
        <end position="196"/>
    </location>
</feature>
<dbReference type="STRING" id="28034.BFX07_12460"/>
<name>A0A1W1WI52_SULTA</name>
<sequence length="355" mass="39609">MKIRLWWKVLVMGMGMMLLPGCGTVAGISQTGIVLALAVDPGPAGQYTWSFMFPNPTITPSSESSIKPSEEFYVLQAKAPSLMQAVEDVSALTDRYVYLGDVQFVAVNVEFSASDVVHLMHLLINTGEFPPRAWVTMASPSAKAVLKTSPPEEVVPTVFLSNYFSCHVCHPVQLETRVWQVWDDLLVPSHTAVIPLSVVHGRTLRISRSVWLTPCQIIKCSQSQTIDWAMAMGKYEKGALMLPSGKENGFAESLRLSSSRQLTRVHRQVMAKWNLTLNGHWEAMGRSGREQRLNQEAERLVLHHILQLYQWAQKHHADPFGVINQEVWTSQATSSQIPPLEVTVHCRITPTARTG</sequence>
<dbReference type="RefSeq" id="WP_026040523.1">
    <property type="nucleotide sequence ID" value="NZ_FWWY01000001.1"/>
</dbReference>
<dbReference type="EMBL" id="FWWY01000001">
    <property type="protein sequence ID" value="SMC05947.1"/>
    <property type="molecule type" value="Genomic_DNA"/>
</dbReference>
<evidence type="ECO:0000313" key="2">
    <source>
        <dbReference type="EMBL" id="SMC05947.1"/>
    </source>
</evidence>
<protein>
    <recommendedName>
        <fullName evidence="1">Spore germination protein N-terminal domain-containing protein</fullName>
    </recommendedName>
</protein>
<accession>A0A1W1WI52</accession>
<organism evidence="2 3">
    <name type="scientific">Sulfobacillus thermosulfidooxidans (strain DSM 9293 / VKM B-1269 / AT-1)</name>
    <dbReference type="NCBI Taxonomy" id="929705"/>
    <lineage>
        <taxon>Bacteria</taxon>
        <taxon>Bacillati</taxon>
        <taxon>Bacillota</taxon>
        <taxon>Clostridia</taxon>
        <taxon>Eubacteriales</taxon>
        <taxon>Clostridiales Family XVII. Incertae Sedis</taxon>
        <taxon>Sulfobacillus</taxon>
    </lineage>
</organism>
<keyword evidence="3" id="KW-1185">Reference proteome</keyword>
<dbReference type="AlphaFoldDB" id="A0A1W1WI52"/>
<dbReference type="OrthoDB" id="2080868at2"/>
<evidence type="ECO:0000313" key="3">
    <source>
        <dbReference type="Proteomes" id="UP000192660"/>
    </source>
</evidence>
<reference evidence="3" key="1">
    <citation type="submission" date="2017-04" db="EMBL/GenBank/DDBJ databases">
        <authorList>
            <person name="Varghese N."/>
            <person name="Submissions S."/>
        </authorList>
    </citation>
    <scope>NUCLEOTIDE SEQUENCE [LARGE SCALE GENOMIC DNA]</scope>
    <source>
        <strain evidence="3">DSM 9293</strain>
    </source>
</reference>
<dbReference type="InterPro" id="IPR057336">
    <property type="entry name" value="GerAC_N"/>
</dbReference>
<proteinExistence type="predicted"/>